<feature type="compositionally biased region" description="Polar residues" evidence="1">
    <location>
        <begin position="805"/>
        <end position="815"/>
    </location>
</feature>
<evidence type="ECO:0000259" key="2">
    <source>
        <dbReference type="Pfam" id="PF00561"/>
    </source>
</evidence>
<accession>A0A388KSJ9</accession>
<protein>
    <recommendedName>
        <fullName evidence="2">AB hydrolase-1 domain-containing protein</fullName>
    </recommendedName>
</protein>
<organism evidence="3 4">
    <name type="scientific">Chara braunii</name>
    <name type="common">Braun's stonewort</name>
    <dbReference type="NCBI Taxonomy" id="69332"/>
    <lineage>
        <taxon>Eukaryota</taxon>
        <taxon>Viridiplantae</taxon>
        <taxon>Streptophyta</taxon>
        <taxon>Charophyceae</taxon>
        <taxon>Charales</taxon>
        <taxon>Characeae</taxon>
        <taxon>Chara</taxon>
    </lineage>
</organism>
<dbReference type="Gene3D" id="3.40.50.1820">
    <property type="entry name" value="alpha/beta hydrolase"/>
    <property type="match status" value="2"/>
</dbReference>
<reference evidence="3 4" key="1">
    <citation type="journal article" date="2018" name="Cell">
        <title>The Chara Genome: Secondary Complexity and Implications for Plant Terrestrialization.</title>
        <authorList>
            <person name="Nishiyama T."/>
            <person name="Sakayama H."/>
            <person name="Vries J.D."/>
            <person name="Buschmann H."/>
            <person name="Saint-Marcoux D."/>
            <person name="Ullrich K.K."/>
            <person name="Haas F.B."/>
            <person name="Vanderstraeten L."/>
            <person name="Becker D."/>
            <person name="Lang D."/>
            <person name="Vosolsobe S."/>
            <person name="Rombauts S."/>
            <person name="Wilhelmsson P.K.I."/>
            <person name="Janitza P."/>
            <person name="Kern R."/>
            <person name="Heyl A."/>
            <person name="Rumpler F."/>
            <person name="Villalobos L.I.A.C."/>
            <person name="Clay J.M."/>
            <person name="Skokan R."/>
            <person name="Toyoda A."/>
            <person name="Suzuki Y."/>
            <person name="Kagoshima H."/>
            <person name="Schijlen E."/>
            <person name="Tajeshwar N."/>
            <person name="Catarino B."/>
            <person name="Hetherington A.J."/>
            <person name="Saltykova A."/>
            <person name="Bonnot C."/>
            <person name="Breuninger H."/>
            <person name="Symeonidi A."/>
            <person name="Radhakrishnan G.V."/>
            <person name="Van Nieuwerburgh F."/>
            <person name="Deforce D."/>
            <person name="Chang C."/>
            <person name="Karol K.G."/>
            <person name="Hedrich R."/>
            <person name="Ulvskov P."/>
            <person name="Glockner G."/>
            <person name="Delwiche C.F."/>
            <person name="Petrasek J."/>
            <person name="Van de Peer Y."/>
            <person name="Friml J."/>
            <person name="Beilby M."/>
            <person name="Dolan L."/>
            <person name="Kohara Y."/>
            <person name="Sugano S."/>
            <person name="Fujiyama A."/>
            <person name="Delaux P.-M."/>
            <person name="Quint M."/>
            <person name="TheiBen G."/>
            <person name="Hagemann M."/>
            <person name="Harholt J."/>
            <person name="Dunand C."/>
            <person name="Zachgo S."/>
            <person name="Langdale J."/>
            <person name="Maumus F."/>
            <person name="Straeten D.V.D."/>
            <person name="Gould S.B."/>
            <person name="Rensing S.A."/>
        </authorList>
    </citation>
    <scope>NUCLEOTIDE SEQUENCE [LARGE SCALE GENOMIC DNA]</scope>
    <source>
        <strain evidence="3 4">S276</strain>
    </source>
</reference>
<dbReference type="SUPFAM" id="SSF53474">
    <property type="entry name" value="alpha/beta-Hydrolases"/>
    <property type="match status" value="1"/>
</dbReference>
<dbReference type="PANTHER" id="PTHR45763:SF8">
    <property type="entry name" value="ALPHA_BETA-HYDROLASES SUPERFAMILY PROTEIN"/>
    <property type="match status" value="1"/>
</dbReference>
<feature type="compositionally biased region" description="Basic and acidic residues" evidence="1">
    <location>
        <begin position="137"/>
        <end position="171"/>
    </location>
</feature>
<gene>
    <name evidence="3" type="ORF">CBR_g12738</name>
</gene>
<feature type="region of interest" description="Disordered" evidence="1">
    <location>
        <begin position="750"/>
        <end position="871"/>
    </location>
</feature>
<feature type="compositionally biased region" description="Basic and acidic residues" evidence="1">
    <location>
        <begin position="237"/>
        <end position="252"/>
    </location>
</feature>
<feature type="compositionally biased region" description="Low complexity" evidence="1">
    <location>
        <begin position="959"/>
        <end position="978"/>
    </location>
</feature>
<evidence type="ECO:0000313" key="4">
    <source>
        <dbReference type="Proteomes" id="UP000265515"/>
    </source>
</evidence>
<feature type="compositionally biased region" description="Polar residues" evidence="1">
    <location>
        <begin position="1"/>
        <end position="13"/>
    </location>
</feature>
<feature type="compositionally biased region" description="Basic and acidic residues" evidence="1">
    <location>
        <begin position="314"/>
        <end position="359"/>
    </location>
</feature>
<dbReference type="Proteomes" id="UP000265515">
    <property type="component" value="Unassembled WGS sequence"/>
</dbReference>
<feature type="compositionally biased region" description="Polar residues" evidence="1">
    <location>
        <begin position="837"/>
        <end position="846"/>
    </location>
</feature>
<feature type="compositionally biased region" description="Acidic residues" evidence="1">
    <location>
        <begin position="64"/>
        <end position="74"/>
    </location>
</feature>
<name>A0A388KSJ9_CHABU</name>
<dbReference type="InterPro" id="IPR000073">
    <property type="entry name" value="AB_hydrolase_1"/>
</dbReference>
<comment type="caution">
    <text evidence="3">The sequence shown here is derived from an EMBL/GenBank/DDBJ whole genome shotgun (WGS) entry which is preliminary data.</text>
</comment>
<feature type="domain" description="AB hydrolase-1" evidence="2">
    <location>
        <begin position="518"/>
        <end position="650"/>
    </location>
</feature>
<feature type="compositionally biased region" description="Basic and acidic residues" evidence="1">
    <location>
        <begin position="850"/>
        <end position="865"/>
    </location>
</feature>
<dbReference type="AlphaFoldDB" id="A0A388KSJ9"/>
<feature type="compositionally biased region" description="Basic and acidic residues" evidence="1">
    <location>
        <begin position="262"/>
        <end position="283"/>
    </location>
</feature>
<dbReference type="InterPro" id="IPR029058">
    <property type="entry name" value="AB_hydrolase_fold"/>
</dbReference>
<feature type="region of interest" description="Disordered" evidence="1">
    <location>
        <begin position="953"/>
        <end position="1015"/>
    </location>
</feature>
<dbReference type="PANTHER" id="PTHR45763">
    <property type="entry name" value="HYDROLASE, ALPHA/BETA FOLD FAMILY PROTEIN, EXPRESSED-RELATED"/>
    <property type="match status" value="1"/>
</dbReference>
<feature type="compositionally biased region" description="Polar residues" evidence="1">
    <location>
        <begin position="760"/>
        <end position="780"/>
    </location>
</feature>
<feature type="compositionally biased region" description="Low complexity" evidence="1">
    <location>
        <begin position="986"/>
        <end position="1006"/>
    </location>
</feature>
<feature type="compositionally biased region" description="Low complexity" evidence="1">
    <location>
        <begin position="400"/>
        <end position="409"/>
    </location>
</feature>
<evidence type="ECO:0000256" key="1">
    <source>
        <dbReference type="SAM" id="MobiDB-lite"/>
    </source>
</evidence>
<dbReference type="Pfam" id="PF00561">
    <property type="entry name" value="Abhydrolase_1"/>
    <property type="match status" value="1"/>
</dbReference>
<feature type="compositionally biased region" description="Polar residues" evidence="1">
    <location>
        <begin position="362"/>
        <end position="379"/>
    </location>
</feature>
<dbReference type="STRING" id="69332.A0A388KSJ9"/>
<feature type="region of interest" description="Disordered" evidence="1">
    <location>
        <begin position="1"/>
        <end position="420"/>
    </location>
</feature>
<dbReference type="Gramene" id="GBG73019">
    <property type="protein sequence ID" value="GBG73019"/>
    <property type="gene ID" value="CBR_g12738"/>
</dbReference>
<keyword evidence="4" id="KW-1185">Reference proteome</keyword>
<feature type="compositionally biased region" description="Gly residues" evidence="1">
    <location>
        <begin position="791"/>
        <end position="801"/>
    </location>
</feature>
<dbReference type="EMBL" id="BFEA01000176">
    <property type="protein sequence ID" value="GBG73019.1"/>
    <property type="molecule type" value="Genomic_DNA"/>
</dbReference>
<feature type="compositionally biased region" description="Low complexity" evidence="1">
    <location>
        <begin position="197"/>
        <end position="215"/>
    </location>
</feature>
<dbReference type="OrthoDB" id="294702at2759"/>
<sequence length="1015" mass="106821">MNLVESATGNDNLPEQGNGKEEEEEGGRRTAGKESGIADETTTRDHAELSTNGGEDVGVRREEGGEEGGEEEVMADSPSPGGAGGPRSGGEHMGKVMSVGAPAGSWDPPPPALAPMGRGGQAEVPRGEKADEETNQDDARTEAIIKEEDRGDGGEEGPGSREREGKVKNVDAEADSAEQAPPGTASVASEQQHVEEAGSGALTSTQSAAAASSGTSPPPQGDDPVSAAAEEGGGGKSADKGSVDLAAEKEIVESSDPEEVNAAEKKKSKESKESKESSDRGDEASVVTSLGEEEEGTYPTAAEKSAPAAGANGGEEKPSDPRSTGEEDKPEGQGDVETAKKGGGKEEKDAAKESEEEKLMQLASSSRDSGSTEKSSQSAVDDDEDNRGSAAAGAVDRGLSPSAQEQQQSSEEEVKAREEVLGAVGDPSVITRDRVNAGVSGGVQKAARFAPWIVVLVAAAAASLWSLFMSKPTNLSPLSLISSDPAFSVITAARVQLPDGRHLAYREWGASWEDAKHTVIVAHGMVSSRRLGIPGVNPDLLKEYDVRLISYDRPGFGQSDPDPSRTLKSGAKDIAAFAKLVNVTHRFWVLGYSGGGPHALSAARFIPDDIEGVVLWAPVVNPYSPDLTAEEARSVWSQVPLKFEFMLARRAPWILTTYMERGFLPHLWQGIADLGMQVGKKDREFFKWHGLKTLQEDVRECLRQGRGNHVAEELRLYVSDWGFRLDDLNRNLTGTVDQVHDQILEGGEVGTAAASRSPRGDNQSASGCRTPGCSSPSTHGAESEDSSAEENGGGGRIGGGEKNASGDSATSSSVPQAGRSDEPRGSNSELEEVNVMTEDSVQSSETGDGGQKKREKSEEGERVVSDRSQPSLRSLSDLHLHVWHGTDDLLVPLAFSLHLKRMIPRLHLHLLSDHGHFSWFCYCDDCHREVLDSIFGKDTVTAAAHSGGDLQRGIRARWGGKPSSTGKKTTAATAGYDGAAEERRGAASSSAPTAPAEESPAAKESSLPGTTVPIA</sequence>
<evidence type="ECO:0000313" key="3">
    <source>
        <dbReference type="EMBL" id="GBG73019.1"/>
    </source>
</evidence>
<proteinExistence type="predicted"/>